<keyword evidence="5" id="KW-0411">Iron-sulfur</keyword>
<dbReference type="PROSITE" id="PS00198">
    <property type="entry name" value="4FE4S_FER_1"/>
    <property type="match status" value="2"/>
</dbReference>
<name>A0A3B0Z1E8_9ZZZZ</name>
<reference evidence="7" key="1">
    <citation type="submission" date="2018-06" db="EMBL/GenBank/DDBJ databases">
        <authorList>
            <person name="Zhirakovskaya E."/>
        </authorList>
    </citation>
    <scope>NUCLEOTIDE SEQUENCE</scope>
</reference>
<keyword evidence="2" id="KW-0479">Metal-binding</keyword>
<feature type="domain" description="4Fe-4S ferredoxin-type" evidence="6">
    <location>
        <begin position="79"/>
        <end position="108"/>
    </location>
</feature>
<proteinExistence type="inferred from homology"/>
<evidence type="ECO:0000259" key="6">
    <source>
        <dbReference type="PROSITE" id="PS51379"/>
    </source>
</evidence>
<dbReference type="InterPro" id="IPR017896">
    <property type="entry name" value="4Fe4S_Fe-S-bd"/>
</dbReference>
<dbReference type="GO" id="GO:0046872">
    <property type="term" value="F:metal ion binding"/>
    <property type="evidence" value="ECO:0007669"/>
    <property type="project" value="UniProtKB-KW"/>
</dbReference>
<dbReference type="AlphaFoldDB" id="A0A3B0Z1E8"/>
<accession>A0A3B0Z1E8</accession>
<evidence type="ECO:0000256" key="5">
    <source>
        <dbReference type="ARBA" id="ARBA00023014"/>
    </source>
</evidence>
<dbReference type="PANTHER" id="PTHR43687:SF1">
    <property type="entry name" value="FERREDOXIN III"/>
    <property type="match status" value="1"/>
</dbReference>
<dbReference type="InterPro" id="IPR004496">
    <property type="entry name" value="NapF"/>
</dbReference>
<evidence type="ECO:0000256" key="2">
    <source>
        <dbReference type="ARBA" id="ARBA00022723"/>
    </source>
</evidence>
<dbReference type="InterPro" id="IPR050572">
    <property type="entry name" value="Fe-S_Ferredoxin"/>
</dbReference>
<evidence type="ECO:0000256" key="3">
    <source>
        <dbReference type="ARBA" id="ARBA00022737"/>
    </source>
</evidence>
<organism evidence="7">
    <name type="scientific">hydrothermal vent metagenome</name>
    <dbReference type="NCBI Taxonomy" id="652676"/>
    <lineage>
        <taxon>unclassified sequences</taxon>
        <taxon>metagenomes</taxon>
        <taxon>ecological metagenomes</taxon>
    </lineage>
</organism>
<feature type="domain" description="4Fe-4S ferredoxin-type" evidence="6">
    <location>
        <begin position="152"/>
        <end position="181"/>
    </location>
</feature>
<dbReference type="Pfam" id="PF12838">
    <property type="entry name" value="Fer4_7"/>
    <property type="match status" value="1"/>
</dbReference>
<dbReference type="CDD" id="cd10564">
    <property type="entry name" value="NapF_like"/>
    <property type="match status" value="1"/>
</dbReference>
<dbReference type="NCBIfam" id="TIGR00402">
    <property type="entry name" value="napF"/>
    <property type="match status" value="1"/>
</dbReference>
<gene>
    <name evidence="7" type="ORF">MNBD_GAMMA16-2072</name>
</gene>
<dbReference type="SUPFAM" id="SSF54862">
    <property type="entry name" value="4Fe-4S ferredoxins"/>
    <property type="match status" value="1"/>
</dbReference>
<sequence length="195" mass="21665">MLRIDIILKSFYRRLFSSIPLMDIRRRNLFHGKLSSQAEDVRLPWLKSTSLFYDNCTQCGDCVQTCPENIIINGDGGYPRVEFKFGGCTFCELCAKVCPQNLFLIANKKTAWNFRAVVGSSCLSYQQVSCRSCQDSCEYGAINFTPQLGKVPEPVINSDLCLGCGACVSPCPNCAIEINMLTKNTPITEGNMNVS</sequence>
<keyword evidence="1" id="KW-0004">4Fe-4S</keyword>
<protein>
    <submittedName>
        <fullName evidence="7">Ferredoxin-type protein NapF (Periplasmic nitrate reductase)</fullName>
    </submittedName>
</protein>
<dbReference type="PROSITE" id="PS51379">
    <property type="entry name" value="4FE4S_FER_2"/>
    <property type="match status" value="3"/>
</dbReference>
<dbReference type="InterPro" id="IPR017900">
    <property type="entry name" value="4Fe4S_Fe_S_CS"/>
</dbReference>
<evidence type="ECO:0000256" key="1">
    <source>
        <dbReference type="ARBA" id="ARBA00022485"/>
    </source>
</evidence>
<keyword evidence="4" id="KW-0408">Iron</keyword>
<dbReference type="Pfam" id="PF13187">
    <property type="entry name" value="Fer4_9"/>
    <property type="match status" value="1"/>
</dbReference>
<dbReference type="Gene3D" id="3.30.70.20">
    <property type="match status" value="2"/>
</dbReference>
<evidence type="ECO:0000313" key="7">
    <source>
        <dbReference type="EMBL" id="VAW87088.1"/>
    </source>
</evidence>
<keyword evidence="3" id="KW-0677">Repeat</keyword>
<feature type="domain" description="4Fe-4S ferredoxin-type" evidence="6">
    <location>
        <begin position="47"/>
        <end position="76"/>
    </location>
</feature>
<dbReference type="GO" id="GO:0051539">
    <property type="term" value="F:4 iron, 4 sulfur cluster binding"/>
    <property type="evidence" value="ECO:0007669"/>
    <property type="project" value="UniProtKB-KW"/>
</dbReference>
<dbReference type="EMBL" id="UOFO01000110">
    <property type="protein sequence ID" value="VAW87088.1"/>
    <property type="molecule type" value="Genomic_DNA"/>
</dbReference>
<dbReference type="PANTHER" id="PTHR43687">
    <property type="entry name" value="ADENYLYLSULFATE REDUCTASE, BETA SUBUNIT"/>
    <property type="match status" value="1"/>
</dbReference>
<dbReference type="HAMAP" id="MF_02201">
    <property type="entry name" value="NapF"/>
    <property type="match status" value="1"/>
</dbReference>
<evidence type="ECO:0000256" key="4">
    <source>
        <dbReference type="ARBA" id="ARBA00023004"/>
    </source>
</evidence>